<accession>A0ACC2P2X5</accession>
<evidence type="ECO:0000313" key="1">
    <source>
        <dbReference type="EMBL" id="KAJ8677669.1"/>
    </source>
</evidence>
<gene>
    <name evidence="1" type="ORF">QAD02_013456</name>
</gene>
<protein>
    <submittedName>
        <fullName evidence="1">Uncharacterized protein</fullName>
    </submittedName>
</protein>
<dbReference type="EMBL" id="CM056742">
    <property type="protein sequence ID" value="KAJ8677669.1"/>
    <property type="molecule type" value="Genomic_DNA"/>
</dbReference>
<dbReference type="Proteomes" id="UP001239111">
    <property type="component" value="Chromosome 2"/>
</dbReference>
<sequence>MAKAAVPKDENLPDQSSFFNDVIDHLDKNQVDTQLSRYNIQLIERKTYNLSIHQLLLSYFSKNHQTSARGFLKYCEFEVRFGRMTALKLQEAAHCKIEGGSLVEQVVGASKVYDNKNMKRGRTLEQQVFDKLCRMGHKVTKCGFFILNWCPILGASPDGIGDDFTLEIKCPASEETFKNYVLNGKVTDKYKTQMMMQMLVCREEKSLFCVADWNFETNNKVRLHWAAYDEEFTNNLMSRATNFWKTNTYPILTKYF</sequence>
<keyword evidence="2" id="KW-1185">Reference proteome</keyword>
<reference evidence="1" key="1">
    <citation type="submission" date="2023-04" db="EMBL/GenBank/DDBJ databases">
        <title>A chromosome-level genome assembly of the parasitoid wasp Eretmocerus hayati.</title>
        <authorList>
            <person name="Zhong Y."/>
            <person name="Liu S."/>
            <person name="Liu Y."/>
        </authorList>
    </citation>
    <scope>NUCLEOTIDE SEQUENCE</scope>
    <source>
        <strain evidence="1">ZJU_SS_LIU_2023</strain>
    </source>
</reference>
<comment type="caution">
    <text evidence="1">The sequence shown here is derived from an EMBL/GenBank/DDBJ whole genome shotgun (WGS) entry which is preliminary data.</text>
</comment>
<evidence type="ECO:0000313" key="2">
    <source>
        <dbReference type="Proteomes" id="UP001239111"/>
    </source>
</evidence>
<proteinExistence type="predicted"/>
<name>A0ACC2P2X5_9HYME</name>
<organism evidence="1 2">
    <name type="scientific">Eretmocerus hayati</name>
    <dbReference type="NCBI Taxonomy" id="131215"/>
    <lineage>
        <taxon>Eukaryota</taxon>
        <taxon>Metazoa</taxon>
        <taxon>Ecdysozoa</taxon>
        <taxon>Arthropoda</taxon>
        <taxon>Hexapoda</taxon>
        <taxon>Insecta</taxon>
        <taxon>Pterygota</taxon>
        <taxon>Neoptera</taxon>
        <taxon>Endopterygota</taxon>
        <taxon>Hymenoptera</taxon>
        <taxon>Apocrita</taxon>
        <taxon>Proctotrupomorpha</taxon>
        <taxon>Chalcidoidea</taxon>
        <taxon>Aphelinidae</taxon>
        <taxon>Aphelininae</taxon>
        <taxon>Eretmocerus</taxon>
    </lineage>
</organism>